<dbReference type="GeneID" id="37047335"/>
<dbReference type="OrthoDB" id="10627797at2759"/>
<dbReference type="PROSITE" id="PS50181">
    <property type="entry name" value="FBOX"/>
    <property type="match status" value="1"/>
</dbReference>
<keyword evidence="3" id="KW-1185">Reference proteome</keyword>
<organism evidence="2 3">
    <name type="scientific">Acaromyces ingoldii</name>
    <dbReference type="NCBI Taxonomy" id="215250"/>
    <lineage>
        <taxon>Eukaryota</taxon>
        <taxon>Fungi</taxon>
        <taxon>Dikarya</taxon>
        <taxon>Basidiomycota</taxon>
        <taxon>Ustilaginomycotina</taxon>
        <taxon>Exobasidiomycetes</taxon>
        <taxon>Exobasidiales</taxon>
        <taxon>Cryptobasidiaceae</taxon>
        <taxon>Acaromyces</taxon>
    </lineage>
</organism>
<dbReference type="RefSeq" id="XP_025373619.1">
    <property type="nucleotide sequence ID" value="XM_025525419.1"/>
</dbReference>
<dbReference type="InterPro" id="IPR036047">
    <property type="entry name" value="F-box-like_dom_sf"/>
</dbReference>
<dbReference type="InParanoid" id="A0A316YAV3"/>
<dbReference type="CDD" id="cd09917">
    <property type="entry name" value="F-box_SF"/>
    <property type="match status" value="1"/>
</dbReference>
<feature type="domain" description="F-box" evidence="1">
    <location>
        <begin position="313"/>
        <end position="361"/>
    </location>
</feature>
<gene>
    <name evidence="2" type="ORF">FA10DRAFT_304954</name>
</gene>
<evidence type="ECO:0000259" key="1">
    <source>
        <dbReference type="PROSITE" id="PS50181"/>
    </source>
</evidence>
<name>A0A316YAV3_9BASI</name>
<dbReference type="AlphaFoldDB" id="A0A316YAV3"/>
<dbReference type="SUPFAM" id="SSF81383">
    <property type="entry name" value="F-box domain"/>
    <property type="match status" value="1"/>
</dbReference>
<dbReference type="Pfam" id="PF00646">
    <property type="entry name" value="F-box"/>
    <property type="match status" value="1"/>
</dbReference>
<accession>A0A316YAV3</accession>
<proteinExistence type="predicted"/>
<sequence length="401" mass="45905">MGWDEICVICGLTPAIVDAFEQTLILDYAERTQVYDNDLRFFRPNDNDEKASWSFVDSGACQEFHMDLAAIGRYPGIEENGAEVFEEIDLDTSLSSDNSSAENVCLIGGLAYHQAFDDRYVIRKSGKSVYRVPGGAKRTVDLDEVQTDWARLGSHSFEVSACVGGFLVHSRCWELLQGVEIAYSQKTGHVGRMTPRAFWLVGTKAIACQAQLRGKRATCRSFKWLDHIEVEHLHEQWARPLGALHERRDNFKERLSAAVKRSIAGQGVDLVIRDEIRDISEAWAWQPPDRVQLLEYPLGAFTSFRRGQEVRTGSLFDDLPIEIIQRIVDRIDVRSALHFATTCKTIREAVASRIDEVARREMEQLHPWMLPFTPRELRYWESRQIARTETNDEQDQYGYLI</sequence>
<dbReference type="EMBL" id="KZ819653">
    <property type="protein sequence ID" value="PWN86421.1"/>
    <property type="molecule type" value="Genomic_DNA"/>
</dbReference>
<evidence type="ECO:0000313" key="2">
    <source>
        <dbReference type="EMBL" id="PWN86421.1"/>
    </source>
</evidence>
<evidence type="ECO:0000313" key="3">
    <source>
        <dbReference type="Proteomes" id="UP000245768"/>
    </source>
</evidence>
<dbReference type="InterPro" id="IPR001810">
    <property type="entry name" value="F-box_dom"/>
</dbReference>
<reference evidence="2 3" key="1">
    <citation type="journal article" date="2018" name="Mol. Biol. Evol.">
        <title>Broad Genomic Sampling Reveals a Smut Pathogenic Ancestry of the Fungal Clade Ustilaginomycotina.</title>
        <authorList>
            <person name="Kijpornyongpan T."/>
            <person name="Mondo S.J."/>
            <person name="Barry K."/>
            <person name="Sandor L."/>
            <person name="Lee J."/>
            <person name="Lipzen A."/>
            <person name="Pangilinan J."/>
            <person name="LaButti K."/>
            <person name="Hainaut M."/>
            <person name="Henrissat B."/>
            <person name="Grigoriev I.V."/>
            <person name="Spatafora J.W."/>
            <person name="Aime M.C."/>
        </authorList>
    </citation>
    <scope>NUCLEOTIDE SEQUENCE [LARGE SCALE GENOMIC DNA]</scope>
    <source>
        <strain evidence="2 3">MCA 4198</strain>
    </source>
</reference>
<protein>
    <recommendedName>
        <fullName evidence="1">F-box domain-containing protein</fullName>
    </recommendedName>
</protein>
<dbReference type="Proteomes" id="UP000245768">
    <property type="component" value="Unassembled WGS sequence"/>
</dbReference>